<accession>A0ABV8UWR2</accession>
<protein>
    <recommendedName>
        <fullName evidence="4">DUF3139 domain-containing protein</fullName>
    </recommendedName>
</protein>
<dbReference type="Proteomes" id="UP001595733">
    <property type="component" value="Unassembled WGS sequence"/>
</dbReference>
<name>A0ABV8UWR2_9BACL</name>
<evidence type="ECO:0000256" key="1">
    <source>
        <dbReference type="SAM" id="Phobius"/>
    </source>
</evidence>
<sequence>MNEKMKLTFGTKLAIGIFVFLSLGLIALFGIYGVYKYQAYQDAERLEKLTEAHIQVTFPEAKILHLKAETEIFGERLAHVIFEGEPQTTYSYLEGAVTVRQIHPNPPEDEKFKYKYLE</sequence>
<feature type="transmembrane region" description="Helical" evidence="1">
    <location>
        <begin position="13"/>
        <end position="35"/>
    </location>
</feature>
<comment type="caution">
    <text evidence="2">The sequence shown here is derived from an EMBL/GenBank/DDBJ whole genome shotgun (WGS) entry which is preliminary data.</text>
</comment>
<keyword evidence="1" id="KW-1133">Transmembrane helix</keyword>
<evidence type="ECO:0000313" key="2">
    <source>
        <dbReference type="EMBL" id="MFC4355664.1"/>
    </source>
</evidence>
<evidence type="ECO:0000313" key="3">
    <source>
        <dbReference type="Proteomes" id="UP001595733"/>
    </source>
</evidence>
<keyword evidence="1" id="KW-0812">Transmembrane</keyword>
<reference evidence="3" key="1">
    <citation type="journal article" date="2019" name="Int. J. Syst. Evol. Microbiol.">
        <title>The Global Catalogue of Microorganisms (GCM) 10K type strain sequencing project: providing services to taxonomists for standard genome sequencing and annotation.</title>
        <authorList>
            <consortium name="The Broad Institute Genomics Platform"/>
            <consortium name="The Broad Institute Genome Sequencing Center for Infectious Disease"/>
            <person name="Wu L."/>
            <person name="Ma J."/>
        </authorList>
    </citation>
    <scope>NUCLEOTIDE SEQUENCE [LARGE SCALE GENOMIC DNA]</scope>
    <source>
        <strain evidence="3">CCUG 50353</strain>
    </source>
</reference>
<dbReference type="EMBL" id="JBHSEF010000023">
    <property type="protein sequence ID" value="MFC4355664.1"/>
    <property type="molecule type" value="Genomic_DNA"/>
</dbReference>
<proteinExistence type="predicted"/>
<dbReference type="RefSeq" id="WP_378142205.1">
    <property type="nucleotide sequence ID" value="NZ_JBHSEF010000023.1"/>
</dbReference>
<organism evidence="2 3">
    <name type="scientific">Chryseomicrobium palamuruense</name>
    <dbReference type="NCBI Taxonomy" id="682973"/>
    <lineage>
        <taxon>Bacteria</taxon>
        <taxon>Bacillati</taxon>
        <taxon>Bacillota</taxon>
        <taxon>Bacilli</taxon>
        <taxon>Bacillales</taxon>
        <taxon>Caryophanaceae</taxon>
        <taxon>Chryseomicrobium</taxon>
    </lineage>
</organism>
<evidence type="ECO:0008006" key="4">
    <source>
        <dbReference type="Google" id="ProtNLM"/>
    </source>
</evidence>
<gene>
    <name evidence="2" type="ORF">ACFO0S_11435</name>
</gene>
<keyword evidence="1" id="KW-0472">Membrane</keyword>
<keyword evidence="3" id="KW-1185">Reference proteome</keyword>